<organism evidence="1 2">
    <name type="scientific">Smittium megazygosporum</name>
    <dbReference type="NCBI Taxonomy" id="133381"/>
    <lineage>
        <taxon>Eukaryota</taxon>
        <taxon>Fungi</taxon>
        <taxon>Fungi incertae sedis</taxon>
        <taxon>Zoopagomycota</taxon>
        <taxon>Kickxellomycotina</taxon>
        <taxon>Harpellomycetes</taxon>
        <taxon>Harpellales</taxon>
        <taxon>Legeriomycetaceae</taxon>
        <taxon>Smittium</taxon>
    </lineage>
</organism>
<name>A0A2T9Y2N3_9FUNG</name>
<dbReference type="Proteomes" id="UP000245609">
    <property type="component" value="Unassembled WGS sequence"/>
</dbReference>
<dbReference type="EMBL" id="MBFS01003449">
    <property type="protein sequence ID" value="PVU86606.1"/>
    <property type="molecule type" value="Genomic_DNA"/>
</dbReference>
<proteinExistence type="predicted"/>
<evidence type="ECO:0000313" key="2">
    <source>
        <dbReference type="Proteomes" id="UP000245609"/>
    </source>
</evidence>
<comment type="caution">
    <text evidence="1">The sequence shown here is derived from an EMBL/GenBank/DDBJ whole genome shotgun (WGS) entry which is preliminary data.</text>
</comment>
<accession>A0A2T9Y2N3</accession>
<evidence type="ECO:0000313" key="1">
    <source>
        <dbReference type="EMBL" id="PVU86606.1"/>
    </source>
</evidence>
<sequence length="423" mass="48705">MYKQIGILPSINLLKDESKEHFASNEFDFILIGNSYKISTLSSLYNIKLTGTTKPSELIRKNHILSFCASETSKYVQENLKSYEEDLNINFVMNVLKKFDFGGVCINLDIGPLDSSDIERLETFNKSFNNKRKVELGYRNCAKINGFQKLDLITEELMSSIDTLIVDYSGEENIERSFKEWVICSVIGDDKDKKLEKHFIEDDPSLILSRKVSNFIKYPISTENNKIVDISPGGTISTMDKGSLEGKIEMSKFVEIVKSLDTNFFNNLAYNYNNLENPILRKYKDKIIIIPPIYQLKFKLTNFDNILQFERATGIISKSLTGVDYFLNNDSKLNKVREEIQKVSLKSKAQYFIDFDGYVWVLDTEESVKEKKEVLESLGYGGIGFRYSKIKQQNLIASNVVKRKNKDLRTSNKRKALELDFDM</sequence>
<gene>
    <name evidence="1" type="ORF">BB560_006640</name>
</gene>
<dbReference type="AlphaFoldDB" id="A0A2T9Y2N3"/>
<protein>
    <submittedName>
        <fullName evidence="1">Uncharacterized protein</fullName>
    </submittedName>
</protein>
<keyword evidence="2" id="KW-1185">Reference proteome</keyword>
<reference evidence="1 2" key="1">
    <citation type="journal article" date="2018" name="MBio">
        <title>Comparative Genomics Reveals the Core Gene Toolbox for the Fungus-Insect Symbiosis.</title>
        <authorList>
            <person name="Wang Y."/>
            <person name="Stata M."/>
            <person name="Wang W."/>
            <person name="Stajich J.E."/>
            <person name="White M.M."/>
            <person name="Moncalvo J.M."/>
        </authorList>
    </citation>
    <scope>NUCLEOTIDE SEQUENCE [LARGE SCALE GENOMIC DNA]</scope>
    <source>
        <strain evidence="1 2">SC-DP-2</strain>
    </source>
</reference>